<evidence type="ECO:0000256" key="2">
    <source>
        <dbReference type="ARBA" id="ARBA00022679"/>
    </source>
</evidence>
<dbReference type="GO" id="GO:0005524">
    <property type="term" value="F:ATP binding"/>
    <property type="evidence" value="ECO:0007669"/>
    <property type="project" value="UniProtKB-KW"/>
</dbReference>
<dbReference type="EMBL" id="FWWV01000057">
    <property type="protein sequence ID" value="SMB88983.1"/>
    <property type="molecule type" value="Genomic_DNA"/>
</dbReference>
<evidence type="ECO:0000256" key="3">
    <source>
        <dbReference type="ARBA" id="ARBA00022741"/>
    </source>
</evidence>
<dbReference type="STRING" id="1122938.SAMN05660772_01251"/>
<evidence type="ECO:0000313" key="8">
    <source>
        <dbReference type="EMBL" id="SMB88983.1"/>
    </source>
</evidence>
<comment type="similarity">
    <text evidence="1">Belongs to the FGGY kinase family.</text>
</comment>
<feature type="domain" description="Carbohydrate kinase FGGY C-terminal" evidence="7">
    <location>
        <begin position="260"/>
        <end position="445"/>
    </location>
</feature>
<dbReference type="SUPFAM" id="SSF53067">
    <property type="entry name" value="Actin-like ATPase domain"/>
    <property type="match status" value="2"/>
</dbReference>
<dbReference type="PANTHER" id="PTHR10196">
    <property type="entry name" value="SUGAR KINASE"/>
    <property type="match status" value="1"/>
</dbReference>
<dbReference type="GO" id="GO:0005829">
    <property type="term" value="C:cytosol"/>
    <property type="evidence" value="ECO:0007669"/>
    <property type="project" value="TreeGrafter"/>
</dbReference>
<dbReference type="RefSeq" id="WP_084257876.1">
    <property type="nucleotide sequence ID" value="NZ_FWWV01000057.1"/>
</dbReference>
<feature type="domain" description="Carbohydrate kinase FGGY N-terminal" evidence="6">
    <location>
        <begin position="6"/>
        <end position="250"/>
    </location>
</feature>
<dbReference type="InterPro" id="IPR018484">
    <property type="entry name" value="FGGY_N"/>
</dbReference>
<dbReference type="Pfam" id="PF00370">
    <property type="entry name" value="FGGY_N"/>
    <property type="match status" value="1"/>
</dbReference>
<reference evidence="9" key="1">
    <citation type="submission" date="2017-04" db="EMBL/GenBank/DDBJ databases">
        <authorList>
            <person name="Varghese N."/>
            <person name="Submissions S."/>
        </authorList>
    </citation>
    <scope>NUCLEOTIDE SEQUENCE [LARGE SCALE GENOMIC DNA]</scope>
    <source>
        <strain evidence="9">DSM 23072</strain>
    </source>
</reference>
<dbReference type="InterPro" id="IPR043129">
    <property type="entry name" value="ATPase_NBD"/>
</dbReference>
<proteinExistence type="inferred from homology"/>
<keyword evidence="3" id="KW-0547">Nucleotide-binding</keyword>
<keyword evidence="2" id="KW-0808">Transferase</keyword>
<keyword evidence="9" id="KW-1185">Reference proteome</keyword>
<dbReference type="PIRSF" id="PIRSF000538">
    <property type="entry name" value="GlpK"/>
    <property type="match status" value="1"/>
</dbReference>
<sequence>MGAPFIISLDEGTTNAKAITVTQDGDILSKGSVPVQLEHPVAGWAEQDPIAIWEATQKAIMLCLEGLDVSDLKGVAISNQRESVLIWDRQTGKPLSPVVSWQCRRSEALCQTIALSPEADEIKQRTGAVLDPLYPASKIKWLLNHLENGMARAKNGELCVGTIDVWLVWQLTAGESFVTDFSNASRYQLFNIHTAQWDSRLLEIFAIPKQCLPEILPSSGHRGVTKCCRSLPNGIPVLSQIGDSHAALYGQDGFVDGVVKATYGTGSSLMTKSSVVPENDFGVGTTVAWHDGELSLALEGNITHTGSALSFVTRLLGISGVDVLSEMAQSVNHNQGVYFVPALAGLGAPYWDSQARGIITGLTDATTPAVVARAAFESVTYQIADLFFAMEKTLGKPLETLSVDGGPTKNRWLMQLQADVLQRPIVCGDVAEVSAVGAAYLAGRALGWWKTYADLLALPHKTDMIRPNPKSDRIEQNYQAWKSAVQKAKFN</sequence>
<accession>A0A1W1V6N3</accession>
<dbReference type="CDD" id="cd07769">
    <property type="entry name" value="ASKHA_NBD_FGGY_GK"/>
    <property type="match status" value="1"/>
</dbReference>
<keyword evidence="4 8" id="KW-0418">Kinase</keyword>
<protein>
    <submittedName>
        <fullName evidence="8">Glycerol kinase</fullName>
    </submittedName>
</protein>
<evidence type="ECO:0000313" key="9">
    <source>
        <dbReference type="Proteomes" id="UP000192408"/>
    </source>
</evidence>
<dbReference type="PANTHER" id="PTHR10196:SF69">
    <property type="entry name" value="GLYCEROL KINASE"/>
    <property type="match status" value="1"/>
</dbReference>
<keyword evidence="5" id="KW-0067">ATP-binding</keyword>
<dbReference type="GO" id="GO:0004370">
    <property type="term" value="F:glycerol kinase activity"/>
    <property type="evidence" value="ECO:0007669"/>
    <property type="project" value="TreeGrafter"/>
</dbReference>
<dbReference type="Pfam" id="PF02782">
    <property type="entry name" value="FGGY_C"/>
    <property type="match status" value="1"/>
</dbReference>
<evidence type="ECO:0000256" key="1">
    <source>
        <dbReference type="ARBA" id="ARBA00009156"/>
    </source>
</evidence>
<organism evidence="8 9">
    <name type="scientific">Pasteurella testudinis DSM 23072</name>
    <dbReference type="NCBI Taxonomy" id="1122938"/>
    <lineage>
        <taxon>Bacteria</taxon>
        <taxon>Pseudomonadati</taxon>
        <taxon>Pseudomonadota</taxon>
        <taxon>Gammaproteobacteria</taxon>
        <taxon>Pasteurellales</taxon>
        <taxon>Pasteurellaceae</taxon>
        <taxon>Pasteurella</taxon>
    </lineage>
</organism>
<evidence type="ECO:0000256" key="4">
    <source>
        <dbReference type="ARBA" id="ARBA00022777"/>
    </source>
</evidence>
<dbReference type="InterPro" id="IPR000577">
    <property type="entry name" value="Carb_kinase_FGGY"/>
</dbReference>
<name>A0A1W1V6N3_9PAST</name>
<dbReference type="Gene3D" id="3.30.420.40">
    <property type="match status" value="2"/>
</dbReference>
<dbReference type="Proteomes" id="UP000192408">
    <property type="component" value="Unassembled WGS sequence"/>
</dbReference>
<dbReference type="AlphaFoldDB" id="A0A1W1V6N3"/>
<dbReference type="GO" id="GO:0019563">
    <property type="term" value="P:glycerol catabolic process"/>
    <property type="evidence" value="ECO:0007669"/>
    <property type="project" value="TreeGrafter"/>
</dbReference>
<dbReference type="InterPro" id="IPR018485">
    <property type="entry name" value="FGGY_C"/>
</dbReference>
<gene>
    <name evidence="8" type="ORF">SAMN05660772_01251</name>
</gene>
<evidence type="ECO:0000256" key="5">
    <source>
        <dbReference type="ARBA" id="ARBA00022840"/>
    </source>
</evidence>
<evidence type="ECO:0000259" key="6">
    <source>
        <dbReference type="Pfam" id="PF00370"/>
    </source>
</evidence>
<evidence type="ECO:0000259" key="7">
    <source>
        <dbReference type="Pfam" id="PF02782"/>
    </source>
</evidence>